<proteinExistence type="predicted"/>
<evidence type="ECO:0000313" key="1">
    <source>
        <dbReference type="EMBL" id="CAB4131172.1"/>
    </source>
</evidence>
<reference evidence="1" key="1">
    <citation type="submission" date="2020-04" db="EMBL/GenBank/DDBJ databases">
        <authorList>
            <person name="Chiriac C."/>
            <person name="Salcher M."/>
            <person name="Ghai R."/>
            <person name="Kavagutti S V."/>
        </authorList>
    </citation>
    <scope>NUCLEOTIDE SEQUENCE</scope>
</reference>
<organism evidence="1">
    <name type="scientific">uncultured Caudovirales phage</name>
    <dbReference type="NCBI Taxonomy" id="2100421"/>
    <lineage>
        <taxon>Viruses</taxon>
        <taxon>Duplodnaviria</taxon>
        <taxon>Heunggongvirae</taxon>
        <taxon>Uroviricota</taxon>
        <taxon>Caudoviricetes</taxon>
        <taxon>Peduoviridae</taxon>
        <taxon>Maltschvirus</taxon>
        <taxon>Maltschvirus maltsch</taxon>
    </lineage>
</organism>
<protein>
    <submittedName>
        <fullName evidence="1">Uncharacterized protein</fullName>
    </submittedName>
</protein>
<sequence>MKVTTEQLVIDLYHLHREGKAGYSNSQKIQCLLIIDKLDSLPDWAGRTVRTLEVPVFGCGVVLRLERTREELLATFERLERPLGLGSFEEWRGDCETCGAATVSHEESHCENCRTAAAVLANRRIEEEVAA</sequence>
<gene>
    <name evidence="1" type="ORF">UFOVP124_63</name>
</gene>
<name>A0A6J5LCH7_9CAUD</name>
<accession>A0A6J5LCH7</accession>
<dbReference type="EMBL" id="LR796250">
    <property type="protein sequence ID" value="CAB4131172.1"/>
    <property type="molecule type" value="Genomic_DNA"/>
</dbReference>